<evidence type="ECO:0000256" key="6">
    <source>
        <dbReference type="ARBA" id="ARBA00049244"/>
    </source>
</evidence>
<comment type="caution">
    <text evidence="8">The sequence shown here is derived from an EMBL/GenBank/DDBJ whole genome shotgun (WGS) entry which is preliminary data.</text>
</comment>
<dbReference type="InterPro" id="IPR040982">
    <property type="entry name" value="DNA_pol3_finger"/>
</dbReference>
<proteinExistence type="predicted"/>
<dbReference type="EMBL" id="BMOR01000004">
    <property type="protein sequence ID" value="GGN35214.1"/>
    <property type="molecule type" value="Genomic_DNA"/>
</dbReference>
<dbReference type="Proteomes" id="UP000645517">
    <property type="component" value="Unassembled WGS sequence"/>
</dbReference>
<feature type="domain" description="Polymerase/histidinol phosphatase N-terminal" evidence="7">
    <location>
        <begin position="26"/>
        <end position="97"/>
    </location>
</feature>
<dbReference type="NCBIfam" id="NF004226">
    <property type="entry name" value="PRK05673.1"/>
    <property type="match status" value="1"/>
</dbReference>
<evidence type="ECO:0000259" key="7">
    <source>
        <dbReference type="SMART" id="SM00481"/>
    </source>
</evidence>
<dbReference type="Gene3D" id="1.10.150.870">
    <property type="match status" value="1"/>
</dbReference>
<keyword evidence="3" id="KW-0548">Nucleotidyltransferase</keyword>
<keyword evidence="9" id="KW-1185">Reference proteome</keyword>
<dbReference type="NCBIfam" id="TIGR00594">
    <property type="entry name" value="polc"/>
    <property type="match status" value="1"/>
</dbReference>
<dbReference type="SMART" id="SM00481">
    <property type="entry name" value="POLIIIAc"/>
    <property type="match status" value="1"/>
</dbReference>
<dbReference type="Gene3D" id="3.20.20.140">
    <property type="entry name" value="Metal-dependent hydrolases"/>
    <property type="match status" value="1"/>
</dbReference>
<evidence type="ECO:0000313" key="8">
    <source>
        <dbReference type="EMBL" id="GGN35214.1"/>
    </source>
</evidence>
<dbReference type="InterPro" id="IPR003141">
    <property type="entry name" value="Pol/His_phosphatase_N"/>
</dbReference>
<keyword evidence="5" id="KW-0239">DNA-directed DNA polymerase</keyword>
<accession>A0ABQ2J2S5</accession>
<dbReference type="InterPro" id="IPR041931">
    <property type="entry name" value="DNA_pol3_alpha_thumb_dom"/>
</dbReference>
<dbReference type="Gene3D" id="1.10.10.1600">
    <property type="entry name" value="Bacterial DNA polymerase III alpha subunit, thumb domain"/>
    <property type="match status" value="1"/>
</dbReference>
<dbReference type="CDD" id="cd04485">
    <property type="entry name" value="DnaE_OBF"/>
    <property type="match status" value="1"/>
</dbReference>
<evidence type="ECO:0000256" key="3">
    <source>
        <dbReference type="ARBA" id="ARBA00022695"/>
    </source>
</evidence>
<dbReference type="PANTHER" id="PTHR32294">
    <property type="entry name" value="DNA POLYMERASE III SUBUNIT ALPHA"/>
    <property type="match status" value="1"/>
</dbReference>
<dbReference type="InterPro" id="IPR011708">
    <property type="entry name" value="DNA_pol3_alpha_NTPase_dom"/>
</dbReference>
<dbReference type="SUPFAM" id="SSF89550">
    <property type="entry name" value="PHP domain-like"/>
    <property type="match status" value="1"/>
</dbReference>
<organism evidence="8 9">
    <name type="scientific">Deinococcus daejeonensis</name>
    <dbReference type="NCBI Taxonomy" id="1007098"/>
    <lineage>
        <taxon>Bacteria</taxon>
        <taxon>Thermotogati</taxon>
        <taxon>Deinococcota</taxon>
        <taxon>Deinococci</taxon>
        <taxon>Deinococcales</taxon>
        <taxon>Deinococcaceae</taxon>
        <taxon>Deinococcus</taxon>
    </lineage>
</organism>
<dbReference type="RefSeq" id="WP_189055504.1">
    <property type="nucleotide sequence ID" value="NZ_BMOR01000004.1"/>
</dbReference>
<keyword evidence="4" id="KW-0235">DNA replication</keyword>
<evidence type="ECO:0000256" key="2">
    <source>
        <dbReference type="ARBA" id="ARBA00022679"/>
    </source>
</evidence>
<keyword evidence="2" id="KW-0808">Transferase</keyword>
<dbReference type="InterPro" id="IPR016195">
    <property type="entry name" value="Pol/histidinol_Pase-like"/>
</dbReference>
<evidence type="ECO:0000256" key="1">
    <source>
        <dbReference type="ARBA" id="ARBA00012417"/>
    </source>
</evidence>
<evidence type="ECO:0000256" key="5">
    <source>
        <dbReference type="ARBA" id="ARBA00022932"/>
    </source>
</evidence>
<dbReference type="PANTHER" id="PTHR32294:SF0">
    <property type="entry name" value="DNA POLYMERASE III SUBUNIT ALPHA"/>
    <property type="match status" value="1"/>
</dbReference>
<dbReference type="CDD" id="cd12113">
    <property type="entry name" value="PHP_PolIIIA_DnaE3"/>
    <property type="match status" value="1"/>
</dbReference>
<dbReference type="InterPro" id="IPR004805">
    <property type="entry name" value="DnaE2/DnaE/PolC"/>
</dbReference>
<gene>
    <name evidence="8" type="primary">dnaE</name>
    <name evidence="8" type="ORF">GCM10010842_14780</name>
</gene>
<comment type="catalytic activity">
    <reaction evidence="6">
        <text>DNA(n) + a 2'-deoxyribonucleoside 5'-triphosphate = DNA(n+1) + diphosphate</text>
        <dbReference type="Rhea" id="RHEA:22508"/>
        <dbReference type="Rhea" id="RHEA-COMP:17339"/>
        <dbReference type="Rhea" id="RHEA-COMP:17340"/>
        <dbReference type="ChEBI" id="CHEBI:33019"/>
        <dbReference type="ChEBI" id="CHEBI:61560"/>
        <dbReference type="ChEBI" id="CHEBI:173112"/>
        <dbReference type="EC" id="2.7.7.7"/>
    </reaction>
</comment>
<dbReference type="InterPro" id="IPR004013">
    <property type="entry name" value="PHP_dom"/>
</dbReference>
<evidence type="ECO:0000313" key="9">
    <source>
        <dbReference type="Proteomes" id="UP000645517"/>
    </source>
</evidence>
<dbReference type="Pfam" id="PF17657">
    <property type="entry name" value="DNA_pol3_finger"/>
    <property type="match status" value="1"/>
</dbReference>
<sequence>MTASADSAKPHIHVPDGSCCTPKKFAHLHQHTQYSLLDGAAKLKDLLKWAKEVTPEGQTPALAMTDHGNMHGAVHFYNYATGMGVKPIIGYEAYVVPGEGTRRDRTRAQDGEKGIFHLTLLARDFEGYQNLCRLSSRGYTEGYYYKPRIDHELLREHHKGVIAFSGCLGSEVQQLLLQGREDDAKKRLLWYRELFGENYFIEIQDHGLPEQKRNNPILRAWAQELGIGMVATNDGHYVKKSDATAHETLLAIQTKATLADENRFKFPCDEFYVKDLEEMQASLPVSEWGEEPFDNTALIAEMCNVDLPVGKKRVYQMPALPIPEGRTMPEELRVQTYRGTVKRYPAHATEGLLRDYAARTLTALGADAQKVLDRAGNCDPQSCDLETLYTLLAFAGSEWEARGKAAGEKYTKYPALELMEQEGEAGTLPAYAHEDCRRAAQKDSDTSIALDGEHGEETTRAHHRHALVILRRAEYELSVINNMGFPDYFLIVADYINWAKDQDISVGPGRGSGAGSLVAYAMRITNLDPLEFELLFERFLNPDRISMPDFDIDFNDARRTEVIQYVQDKYGEDKVAQIATFGTMASKACLKDVARVMGLEYAKVDKVSKLIPIKFGKSYSLEQAREAVPDIQQMLNEDAQLKEAYEFAQKLEGLTRHASVHAAGVVIGKTQLTDLVPVMRDTSGAGMVCQYDMKAVEDIGLIKMDFLGLRTLSFLDEAKRILKESGTDFEERYGTFDDIPFDDARTYELLSRGDTKGVFQLEGAGIADASRRLKPRRLADIIALSALYRPGPMENIPTYVRRHHGLEQVDYVRDGFPNSAQYLQKILAETYGIPVYQEQIMQIASEVAGFSLGGADLLRRAMGKKDAEEMKRQRQIFVEGAQGNGVPKDEGNKLFDLLDAFANYGFNKSHSAAYGVITYQTAWLKANYPVQFMAALLTVERKDSDKVAEYVSDARKMDVHVLPPDINKSAPDFAVVGQDILFGLYAIKGLGEGAVLKILEERERAGAFKSLADFCSRLGNKVCNRKAMESLIKSGAFDQFGERRQLLESLEESMTWAQGAAALANSGMDALFGAQEVAPEPRLKTGITPYTDLERLSIEKEALGLYISGHPLEQHEGLREAASCRISDLDTWFQTQNVAPGKRIKAVLAGMIESVVKKPTKSGGMMARFILADESGQTELVAFSRAYDRIQDKLINDTPALVIVELESEDGGLRAIAEEVVSVEQLGEVPKVMYVTIDLENATPDALGEFQSLLDEHAGSMPTYLRLETPEQFVLYQLDHGMGSSEAIRVLNHTFPWADAYLAYDQQTILGRFAPKPPAWMNKQNGGMRA</sequence>
<evidence type="ECO:0000256" key="4">
    <source>
        <dbReference type="ARBA" id="ARBA00022705"/>
    </source>
</evidence>
<dbReference type="Pfam" id="PF14579">
    <property type="entry name" value="HHH_6"/>
    <property type="match status" value="1"/>
</dbReference>
<reference evidence="9" key="1">
    <citation type="journal article" date="2019" name="Int. J. Syst. Evol. Microbiol.">
        <title>The Global Catalogue of Microorganisms (GCM) 10K type strain sequencing project: providing services to taxonomists for standard genome sequencing and annotation.</title>
        <authorList>
            <consortium name="The Broad Institute Genomics Platform"/>
            <consortium name="The Broad Institute Genome Sequencing Center for Infectious Disease"/>
            <person name="Wu L."/>
            <person name="Ma J."/>
        </authorList>
    </citation>
    <scope>NUCLEOTIDE SEQUENCE [LARGE SCALE GENOMIC DNA]</scope>
    <source>
        <strain evidence="9">JCM 16918</strain>
    </source>
</reference>
<dbReference type="EC" id="2.7.7.7" evidence="1"/>
<dbReference type="Pfam" id="PF02811">
    <property type="entry name" value="PHP"/>
    <property type="match status" value="1"/>
</dbReference>
<dbReference type="Pfam" id="PF07733">
    <property type="entry name" value="DNA_pol3_alpha"/>
    <property type="match status" value="1"/>
</dbReference>
<dbReference type="InterPro" id="IPR029460">
    <property type="entry name" value="DNAPol_HHH"/>
</dbReference>
<protein>
    <recommendedName>
        <fullName evidence="1">DNA-directed DNA polymerase</fullName>
        <ecNumber evidence="1">2.7.7.7</ecNumber>
    </recommendedName>
</protein>
<name>A0ABQ2J2S5_9DEIO</name>